<evidence type="ECO:0000313" key="3">
    <source>
        <dbReference type="Proteomes" id="UP000256970"/>
    </source>
</evidence>
<dbReference type="STRING" id="3088.A0A383WJS6"/>
<dbReference type="SUPFAM" id="SSF48613">
    <property type="entry name" value="Heme oxygenase-like"/>
    <property type="match status" value="1"/>
</dbReference>
<dbReference type="Gene3D" id="1.20.910.10">
    <property type="entry name" value="Heme oxygenase-like"/>
    <property type="match status" value="1"/>
</dbReference>
<feature type="compositionally biased region" description="Low complexity" evidence="1">
    <location>
        <begin position="120"/>
        <end position="138"/>
    </location>
</feature>
<accession>A0A383WJS6</accession>
<protein>
    <submittedName>
        <fullName evidence="2">Uncharacterized protein</fullName>
    </submittedName>
</protein>
<dbReference type="Proteomes" id="UP000256970">
    <property type="component" value="Unassembled WGS sequence"/>
</dbReference>
<feature type="compositionally biased region" description="Low complexity" evidence="1">
    <location>
        <begin position="184"/>
        <end position="196"/>
    </location>
</feature>
<proteinExistence type="predicted"/>
<reference evidence="2 3" key="1">
    <citation type="submission" date="2016-10" db="EMBL/GenBank/DDBJ databases">
        <authorList>
            <person name="Cai Z."/>
        </authorList>
    </citation>
    <scope>NUCLEOTIDE SEQUENCE [LARGE SCALE GENOMIC DNA]</scope>
</reference>
<feature type="region of interest" description="Disordered" evidence="1">
    <location>
        <begin position="171"/>
        <end position="197"/>
    </location>
</feature>
<sequence length="558" mass="60539">MKNASQPYIRKFAEPLNKAALSMYKFHEDLFDQLLLTPELDRTLAAGDNSTKWAAANVEQAVDKATRIAYSSDSRAGSPASGASSSSSSSASASVDAVRMSDGMGASGHKSQPASRQNTVAAAAVQQQQQQPAAAAAPGGCTSTGDDEECEVDWDALFASFDQEEQIGSELHGVNNDSSKDRAASPAAAHISSSSSMELNSDEAAAAGAAKVEAATNERFDVTAAHSFLQRLLYKINRLNHFWYDDLRNYENERSTWLATLRERIEAPWQAWEQQQMAEAAAAEAAAAAGEGQPSVFVGAAAYQALSSEQMKEELQKRYNRDVDPPLSAAQQYVVNSMSPLGYCHLLAVGSVDGLVEASRQSRVCAGAANEVACAIFRVLMEEYGTGRYSRKHSTFYKAMMEELGLDTKEEAYLDLLPWQWLAGANQNFLITERRRHYLRYAGALTFFEINGPSVYKTYLAAGKRCGLSETAAGYWALHIKEDERHGRQMLQEVALPLVDMYPKDAWEMLLGYDQDRFMGARAGAALVAYIQTADQMARESTAAAHQTAGTAAAGVSA</sequence>
<feature type="compositionally biased region" description="Low complexity" evidence="1">
    <location>
        <begin position="71"/>
        <end position="98"/>
    </location>
</feature>
<dbReference type="SMART" id="SM01236">
    <property type="entry name" value="Haem_oxygenase_2"/>
    <property type="match status" value="1"/>
</dbReference>
<gene>
    <name evidence="2" type="ORF">BQ4739_LOCUS17772</name>
</gene>
<keyword evidence="3" id="KW-1185">Reference proteome</keyword>
<organism evidence="2 3">
    <name type="scientific">Tetradesmus obliquus</name>
    <name type="common">Green alga</name>
    <name type="synonym">Acutodesmus obliquus</name>
    <dbReference type="NCBI Taxonomy" id="3088"/>
    <lineage>
        <taxon>Eukaryota</taxon>
        <taxon>Viridiplantae</taxon>
        <taxon>Chlorophyta</taxon>
        <taxon>core chlorophytes</taxon>
        <taxon>Chlorophyceae</taxon>
        <taxon>CS clade</taxon>
        <taxon>Sphaeropleales</taxon>
        <taxon>Scenedesmaceae</taxon>
        <taxon>Tetradesmus</taxon>
    </lineage>
</organism>
<dbReference type="AlphaFoldDB" id="A0A383WJS6"/>
<dbReference type="InterPro" id="IPR016084">
    <property type="entry name" value="Haem_Oase-like_multi-hlx"/>
</dbReference>
<feature type="compositionally biased region" description="Polar residues" evidence="1">
    <location>
        <begin position="109"/>
        <end position="119"/>
    </location>
</feature>
<evidence type="ECO:0000256" key="1">
    <source>
        <dbReference type="SAM" id="MobiDB-lite"/>
    </source>
</evidence>
<dbReference type="Pfam" id="PF14518">
    <property type="entry name" value="Haem_oxygenas_2"/>
    <property type="match status" value="1"/>
</dbReference>
<name>A0A383WJS6_TETOB</name>
<evidence type="ECO:0000313" key="2">
    <source>
        <dbReference type="EMBL" id="SZX77419.1"/>
    </source>
</evidence>
<dbReference type="EMBL" id="FNXT01001284">
    <property type="protein sequence ID" value="SZX77419.1"/>
    <property type="molecule type" value="Genomic_DNA"/>
</dbReference>
<feature type="region of interest" description="Disordered" evidence="1">
    <location>
        <begin position="70"/>
        <end position="147"/>
    </location>
</feature>